<comment type="subunit">
    <text evidence="7 9">Part of the 50S ribosomal subunit.</text>
</comment>
<dbReference type="GO" id="GO:0022625">
    <property type="term" value="C:cytosolic large ribosomal subunit"/>
    <property type="evidence" value="ECO:0007669"/>
    <property type="project" value="TreeGrafter"/>
</dbReference>
<dbReference type="HAMAP" id="MF_01331_B">
    <property type="entry name" value="Ribosomal_uL22_B"/>
    <property type="match status" value="1"/>
</dbReference>
<evidence type="ECO:0000256" key="4">
    <source>
        <dbReference type="ARBA" id="ARBA00022980"/>
    </source>
</evidence>
<dbReference type="PANTHER" id="PTHR13501:SF8">
    <property type="entry name" value="LARGE RIBOSOMAL SUBUNIT PROTEIN UL22M"/>
    <property type="match status" value="1"/>
</dbReference>
<evidence type="ECO:0000256" key="10">
    <source>
        <dbReference type="RuleBase" id="RU004008"/>
    </source>
</evidence>
<comment type="similarity">
    <text evidence="1 7 8">Belongs to the universal ribosomal protein uL22 family.</text>
</comment>
<dbReference type="GO" id="GO:0019843">
    <property type="term" value="F:rRNA binding"/>
    <property type="evidence" value="ECO:0007669"/>
    <property type="project" value="UniProtKB-UniRule"/>
</dbReference>
<accession>A0A9Q8TXS3</accession>
<evidence type="ECO:0000256" key="1">
    <source>
        <dbReference type="ARBA" id="ARBA00009451"/>
    </source>
</evidence>
<dbReference type="Proteomes" id="UP001056209">
    <property type="component" value="Chromosome"/>
</dbReference>
<reference evidence="11" key="1">
    <citation type="submission" date="2022-05" db="EMBL/GenBank/DDBJ databases">
        <title>Impact of host demography and evolutionary history on endosymbiont molecular evolution: a test in carpenter ants (Genus Camponotus) and their Blochmannia endosymbionts.</title>
        <authorList>
            <person name="Manthey J.D."/>
            <person name="Giron J.C."/>
            <person name="Hruska J.P."/>
        </authorList>
    </citation>
    <scope>NUCLEOTIDE SEQUENCE</scope>
    <source>
        <strain evidence="12">C-005</strain>
        <strain evidence="11">C-039</strain>
    </source>
</reference>
<evidence type="ECO:0000256" key="6">
    <source>
        <dbReference type="ARBA" id="ARBA00035207"/>
    </source>
</evidence>
<dbReference type="InterPro" id="IPR036394">
    <property type="entry name" value="Ribosomal_uL22_sf"/>
</dbReference>
<dbReference type="SUPFAM" id="SSF54843">
    <property type="entry name" value="Ribosomal protein L22"/>
    <property type="match status" value="1"/>
</dbReference>
<comment type="function">
    <text evidence="7 10">This protein binds specifically to 23S rRNA; its binding is stimulated by other ribosomal proteins, e.g., L4, L17, and L20. It is important during the early stages of 50S assembly. It makes multiple contacts with different domains of the 23S rRNA in the assembled 50S subunit and ribosome.</text>
</comment>
<keyword evidence="2 7" id="KW-0699">rRNA-binding</keyword>
<organism evidence="11 13">
    <name type="scientific">Candidatus Blochmannia vicinus</name>
    <name type="common">nom. nud.</name>
    <dbReference type="NCBI Taxonomy" id="251540"/>
    <lineage>
        <taxon>Bacteria</taxon>
        <taxon>Pseudomonadati</taxon>
        <taxon>Pseudomonadota</taxon>
        <taxon>Gammaproteobacteria</taxon>
        <taxon>Enterobacterales</taxon>
        <taxon>Enterobacteriaceae</taxon>
        <taxon>ant endosymbionts</taxon>
        <taxon>Candidatus Blochmanniella</taxon>
    </lineage>
</organism>
<dbReference type="Pfam" id="PF00237">
    <property type="entry name" value="Ribosomal_L22"/>
    <property type="match status" value="1"/>
</dbReference>
<dbReference type="PANTHER" id="PTHR13501">
    <property type="entry name" value="CHLOROPLAST 50S RIBOSOMAL PROTEIN L22-RELATED"/>
    <property type="match status" value="1"/>
</dbReference>
<dbReference type="Proteomes" id="UP001056622">
    <property type="component" value="Chromosome"/>
</dbReference>
<keyword evidence="5 7" id="KW-0687">Ribonucleoprotein</keyword>
<protein>
    <recommendedName>
        <fullName evidence="6 7">Large ribosomal subunit protein uL22</fullName>
    </recommendedName>
</protein>
<evidence type="ECO:0000313" key="11">
    <source>
        <dbReference type="EMBL" id="URJ27991.1"/>
    </source>
</evidence>
<dbReference type="Gene3D" id="3.90.470.10">
    <property type="entry name" value="Ribosomal protein L22/L17"/>
    <property type="match status" value="1"/>
</dbReference>
<evidence type="ECO:0000256" key="2">
    <source>
        <dbReference type="ARBA" id="ARBA00022730"/>
    </source>
</evidence>
<dbReference type="InterPro" id="IPR047867">
    <property type="entry name" value="Ribosomal_uL22_bac/org-type"/>
</dbReference>
<evidence type="ECO:0000313" key="12">
    <source>
        <dbReference type="EMBL" id="URJ32882.1"/>
    </source>
</evidence>
<dbReference type="NCBIfam" id="TIGR01044">
    <property type="entry name" value="rplV_bact"/>
    <property type="match status" value="1"/>
</dbReference>
<evidence type="ECO:0000256" key="7">
    <source>
        <dbReference type="HAMAP-Rule" id="MF_01331"/>
    </source>
</evidence>
<keyword evidence="14" id="KW-1185">Reference proteome</keyword>
<dbReference type="InterPro" id="IPR005727">
    <property type="entry name" value="Ribosomal_uL22_bac/chlpt-type"/>
</dbReference>
<dbReference type="FunFam" id="3.90.470.10:FF:000001">
    <property type="entry name" value="50S ribosomal protein L22"/>
    <property type="match status" value="1"/>
</dbReference>
<evidence type="ECO:0000313" key="14">
    <source>
        <dbReference type="Proteomes" id="UP001056622"/>
    </source>
</evidence>
<gene>
    <name evidence="7 11" type="primary">rplV</name>
    <name evidence="11" type="ORF">M9393_02245</name>
    <name evidence="12" type="ORF">M9408_02580</name>
</gene>
<dbReference type="EMBL" id="CP097763">
    <property type="protein sequence ID" value="URJ32882.1"/>
    <property type="molecule type" value="Genomic_DNA"/>
</dbReference>
<evidence type="ECO:0000256" key="9">
    <source>
        <dbReference type="RuleBase" id="RU004006"/>
    </source>
</evidence>
<dbReference type="InterPro" id="IPR018260">
    <property type="entry name" value="Ribosomal_uL22_CS"/>
</dbReference>
<name>A0A9Q8TXS3_9ENTR</name>
<dbReference type="AlphaFoldDB" id="A0A9Q8TXS3"/>
<evidence type="ECO:0000256" key="5">
    <source>
        <dbReference type="ARBA" id="ARBA00023274"/>
    </source>
</evidence>
<dbReference type="PROSITE" id="PS00464">
    <property type="entry name" value="RIBOSOMAL_L22"/>
    <property type="match status" value="1"/>
</dbReference>
<comment type="function">
    <text evidence="7">The globular domain of the protein is located near the polypeptide exit tunnel on the outside of the subunit, while an extended beta-hairpin is found that lines the wall of the exit tunnel in the center of the 70S ribosome.</text>
</comment>
<proteinExistence type="inferred from homology"/>
<dbReference type="RefSeq" id="WP_250236558.1">
    <property type="nucleotide sequence ID" value="NZ_CP097753.1"/>
</dbReference>
<dbReference type="InterPro" id="IPR001063">
    <property type="entry name" value="Ribosomal_uL22"/>
</dbReference>
<keyword evidence="4 7" id="KW-0689">Ribosomal protein</keyword>
<sequence length="109" mass="12398">MATIARYRYIRSSAQKLRLVINMIRGKKVSQALDILEYTNKKAAKLVKKTLESAIANAEHNDGLNFNNLKIIKIFVDNGPTIKRIMPRAKGRSDKIMKRTSHLTIMVSN</sequence>
<dbReference type="EMBL" id="CP097753">
    <property type="protein sequence ID" value="URJ27991.1"/>
    <property type="molecule type" value="Genomic_DNA"/>
</dbReference>
<evidence type="ECO:0000256" key="3">
    <source>
        <dbReference type="ARBA" id="ARBA00022884"/>
    </source>
</evidence>
<dbReference type="CDD" id="cd00336">
    <property type="entry name" value="Ribosomal_L22"/>
    <property type="match status" value="1"/>
</dbReference>
<evidence type="ECO:0000256" key="8">
    <source>
        <dbReference type="RuleBase" id="RU004005"/>
    </source>
</evidence>
<dbReference type="GO" id="GO:0003735">
    <property type="term" value="F:structural constituent of ribosome"/>
    <property type="evidence" value="ECO:0007669"/>
    <property type="project" value="InterPro"/>
</dbReference>
<keyword evidence="3 7" id="KW-0694">RNA-binding</keyword>
<evidence type="ECO:0000313" key="13">
    <source>
        <dbReference type="Proteomes" id="UP001056209"/>
    </source>
</evidence>
<dbReference type="GO" id="GO:0006412">
    <property type="term" value="P:translation"/>
    <property type="evidence" value="ECO:0007669"/>
    <property type="project" value="UniProtKB-UniRule"/>
</dbReference>